<dbReference type="PANTHER" id="PTHR22916:SF3">
    <property type="entry name" value="UDP-GLCNAC:BETAGAL BETA-1,3-N-ACETYLGLUCOSAMINYLTRANSFERASE-LIKE PROTEIN 1"/>
    <property type="match status" value="1"/>
</dbReference>
<keyword evidence="2" id="KW-0808">Transferase</keyword>
<feature type="domain" description="Glycosyltransferase 2-like" evidence="1">
    <location>
        <begin position="16"/>
        <end position="129"/>
    </location>
</feature>
<dbReference type="GO" id="GO:0016758">
    <property type="term" value="F:hexosyltransferase activity"/>
    <property type="evidence" value="ECO:0007669"/>
    <property type="project" value="UniProtKB-ARBA"/>
</dbReference>
<accession>A0A8I1MXV5</accession>
<reference evidence="2" key="1">
    <citation type="submission" date="2021-02" db="EMBL/GenBank/DDBJ databases">
        <title>Thiocyanate and organic carbon inputs drive convergent selection for specific autotrophic Afipia and Thiobacillus strains within complex microbiomes.</title>
        <authorList>
            <person name="Huddy R.J."/>
            <person name="Sachdeva R."/>
            <person name="Kadzinga F."/>
            <person name="Kantor R.S."/>
            <person name="Harrison S.T.L."/>
            <person name="Banfield J.F."/>
        </authorList>
    </citation>
    <scope>NUCLEOTIDE SEQUENCE</scope>
    <source>
        <strain evidence="2">SCN18_13_7_16_R3_B_64_19</strain>
    </source>
</reference>
<evidence type="ECO:0000259" key="1">
    <source>
        <dbReference type="Pfam" id="PF00535"/>
    </source>
</evidence>
<dbReference type="EMBL" id="JAFKMR010000018">
    <property type="protein sequence ID" value="MBN8744571.1"/>
    <property type="molecule type" value="Genomic_DNA"/>
</dbReference>
<dbReference type="AlphaFoldDB" id="A0A8I1MXV5"/>
<dbReference type="Gene3D" id="3.90.550.10">
    <property type="entry name" value="Spore Coat Polysaccharide Biosynthesis Protein SpsA, Chain A"/>
    <property type="match status" value="1"/>
</dbReference>
<dbReference type="InterPro" id="IPR029044">
    <property type="entry name" value="Nucleotide-diphossugar_trans"/>
</dbReference>
<gene>
    <name evidence="2" type="ORF">J0I24_09720</name>
</gene>
<name>A0A8I1MXV5_THIA3</name>
<protein>
    <submittedName>
        <fullName evidence="2">Glycosyltransferase</fullName>
    </submittedName>
</protein>
<dbReference type="RefSeq" id="WP_276730530.1">
    <property type="nucleotide sequence ID" value="NZ_JAFKMR010000018.1"/>
</dbReference>
<sequence length="343" mass="39288">MSEDNINKKYKPLVSMLLCTYEQEAVVQQAIDSVFAQTYSPLEIIISDDASCDHTYSIIEAAVQKYKGQHHITFRRNSKNIGISAHFSTVAKLCKGELLFVCAGDDFSHPKRCEQVVEHWLSHNRRPDLIATDLIDIDENNRQLGVLSHTSLDEINLTTWLDKQPWLVGASHTWTRRLFEVFGPIEQGSNSEDQIMLLRALLLGGATTLKVPLVSWRRGGLSRKRRHPTLKAMLEHQRKGNLSTRAELKQILADAKLAGQFDRVRMGLQSRIDREDFLMRMLDATTHKERFFLTLSCKTVPISYRMRIFGYTNFPWLYDPIIRLKYIAKLTSSKDAAGRPAEN</sequence>
<dbReference type="SUPFAM" id="SSF53448">
    <property type="entry name" value="Nucleotide-diphospho-sugar transferases"/>
    <property type="match status" value="1"/>
</dbReference>
<dbReference type="Pfam" id="PF00535">
    <property type="entry name" value="Glycos_transf_2"/>
    <property type="match status" value="1"/>
</dbReference>
<dbReference type="InterPro" id="IPR001173">
    <property type="entry name" value="Glyco_trans_2-like"/>
</dbReference>
<evidence type="ECO:0000313" key="2">
    <source>
        <dbReference type="EMBL" id="MBN8744571.1"/>
    </source>
</evidence>
<comment type="caution">
    <text evidence="2">The sequence shown here is derived from an EMBL/GenBank/DDBJ whole genome shotgun (WGS) entry which is preliminary data.</text>
</comment>
<organism evidence="2 3">
    <name type="scientific">Thiomonas arsenitoxydans (strain DSM 22701 / CIP 110005 / 3As)</name>
    <dbReference type="NCBI Taxonomy" id="426114"/>
    <lineage>
        <taxon>Bacteria</taxon>
        <taxon>Pseudomonadati</taxon>
        <taxon>Pseudomonadota</taxon>
        <taxon>Betaproteobacteria</taxon>
        <taxon>Burkholderiales</taxon>
        <taxon>Thiomonas</taxon>
    </lineage>
</organism>
<dbReference type="Proteomes" id="UP000664800">
    <property type="component" value="Unassembled WGS sequence"/>
</dbReference>
<dbReference type="PANTHER" id="PTHR22916">
    <property type="entry name" value="GLYCOSYLTRANSFERASE"/>
    <property type="match status" value="1"/>
</dbReference>
<evidence type="ECO:0000313" key="3">
    <source>
        <dbReference type="Proteomes" id="UP000664800"/>
    </source>
</evidence>
<proteinExistence type="predicted"/>